<feature type="region of interest" description="Disordered" evidence="1">
    <location>
        <begin position="129"/>
        <end position="187"/>
    </location>
</feature>
<feature type="compositionally biased region" description="Polar residues" evidence="1">
    <location>
        <begin position="161"/>
        <end position="187"/>
    </location>
</feature>
<dbReference type="AlphaFoldDB" id="A0A1J9QR72"/>
<evidence type="ECO:0000313" key="2">
    <source>
        <dbReference type="EMBL" id="OJD30514.1"/>
    </source>
</evidence>
<accession>A0A1J9QR72</accession>
<keyword evidence="3" id="KW-1185">Reference proteome</keyword>
<proteinExistence type="predicted"/>
<dbReference type="EMBL" id="MNUE01000059">
    <property type="protein sequence ID" value="OJD30514.1"/>
    <property type="molecule type" value="Genomic_DNA"/>
</dbReference>
<organism evidence="2 3">
    <name type="scientific">Diplodia corticola</name>
    <dbReference type="NCBI Taxonomy" id="236234"/>
    <lineage>
        <taxon>Eukaryota</taxon>
        <taxon>Fungi</taxon>
        <taxon>Dikarya</taxon>
        <taxon>Ascomycota</taxon>
        <taxon>Pezizomycotina</taxon>
        <taxon>Dothideomycetes</taxon>
        <taxon>Dothideomycetes incertae sedis</taxon>
        <taxon>Botryosphaeriales</taxon>
        <taxon>Botryosphaeriaceae</taxon>
        <taxon>Diplodia</taxon>
    </lineage>
</organism>
<evidence type="ECO:0000313" key="3">
    <source>
        <dbReference type="Proteomes" id="UP000183809"/>
    </source>
</evidence>
<dbReference type="GeneID" id="31017903"/>
<comment type="caution">
    <text evidence="2">The sequence shown here is derived from an EMBL/GenBank/DDBJ whole genome shotgun (WGS) entry which is preliminary data.</text>
</comment>
<dbReference type="Proteomes" id="UP000183809">
    <property type="component" value="Unassembled WGS sequence"/>
</dbReference>
<evidence type="ECO:0000256" key="1">
    <source>
        <dbReference type="SAM" id="MobiDB-lite"/>
    </source>
</evidence>
<protein>
    <submittedName>
        <fullName evidence="2">Uncharacterized protein</fullName>
    </submittedName>
</protein>
<feature type="compositionally biased region" description="Basic residues" evidence="1">
    <location>
        <begin position="129"/>
        <end position="138"/>
    </location>
</feature>
<gene>
    <name evidence="2" type="ORF">BKCO1_5900051</name>
</gene>
<sequence>MQIKISRLVRIFILAQGYKNAIKGVDVDILEQELFPVNRRKKGTDRAWIDLSDDEMEQFLRLEDELKRIRGERGPTYKEQLDLEKRLDAGLEPATPDLFQAVKAEAADLGVPLSDEAAQDFLHINAARPSRKGWSKIPKKSEAAGNAWDKGTKAGGKDQIAASTEVRTSNATEAGPSNSSDLQHPHN</sequence>
<reference evidence="2 3" key="1">
    <citation type="submission" date="2016-10" db="EMBL/GenBank/DDBJ databases">
        <title>Proteomics and genomics reveal pathogen-plant mechanisms compatible with a hemibiotrophic lifestyle of Diplodia corticola.</title>
        <authorList>
            <person name="Fernandes I."/>
            <person name="De Jonge R."/>
            <person name="Van De Peer Y."/>
            <person name="Devreese B."/>
            <person name="Alves A."/>
            <person name="Esteves A.C."/>
        </authorList>
    </citation>
    <scope>NUCLEOTIDE SEQUENCE [LARGE SCALE GENOMIC DNA]</scope>
    <source>
        <strain evidence="2 3">CBS 112549</strain>
    </source>
</reference>
<name>A0A1J9QR72_9PEZI</name>
<dbReference type="RefSeq" id="XP_020126774.1">
    <property type="nucleotide sequence ID" value="XM_020277642.1"/>
</dbReference>